<dbReference type="AlphaFoldDB" id="A0AAV8R412"/>
<protein>
    <submittedName>
        <fullName evidence="2">Uncharacterized protein</fullName>
    </submittedName>
</protein>
<dbReference type="EMBL" id="JAQQAF010000004">
    <property type="protein sequence ID" value="KAJ8491120.1"/>
    <property type="molecule type" value="Genomic_DNA"/>
</dbReference>
<feature type="transmembrane region" description="Helical" evidence="1">
    <location>
        <begin position="21"/>
        <end position="43"/>
    </location>
</feature>
<evidence type="ECO:0000313" key="3">
    <source>
        <dbReference type="Proteomes" id="UP001222027"/>
    </source>
</evidence>
<evidence type="ECO:0000313" key="2">
    <source>
        <dbReference type="EMBL" id="KAJ8491120.1"/>
    </source>
</evidence>
<proteinExistence type="predicted"/>
<keyword evidence="3" id="KW-1185">Reference proteome</keyword>
<organism evidence="2 3">
    <name type="scientific">Ensete ventricosum</name>
    <name type="common">Abyssinian banana</name>
    <name type="synonym">Musa ensete</name>
    <dbReference type="NCBI Taxonomy" id="4639"/>
    <lineage>
        <taxon>Eukaryota</taxon>
        <taxon>Viridiplantae</taxon>
        <taxon>Streptophyta</taxon>
        <taxon>Embryophyta</taxon>
        <taxon>Tracheophyta</taxon>
        <taxon>Spermatophyta</taxon>
        <taxon>Magnoliopsida</taxon>
        <taxon>Liliopsida</taxon>
        <taxon>Zingiberales</taxon>
        <taxon>Musaceae</taxon>
        <taxon>Ensete</taxon>
    </lineage>
</organism>
<reference evidence="2 3" key="1">
    <citation type="submission" date="2022-12" db="EMBL/GenBank/DDBJ databases">
        <title>Chromosome-scale assembly of the Ensete ventricosum genome.</title>
        <authorList>
            <person name="Dussert Y."/>
            <person name="Stocks J."/>
            <person name="Wendawek A."/>
            <person name="Woldeyes F."/>
            <person name="Nichols R.A."/>
            <person name="Borrell J.S."/>
        </authorList>
    </citation>
    <scope>NUCLEOTIDE SEQUENCE [LARGE SCALE GENOMIC DNA]</scope>
    <source>
        <strain evidence="3">cv. Maze</strain>
        <tissue evidence="2">Seeds</tissue>
    </source>
</reference>
<accession>A0AAV8R412</accession>
<keyword evidence="1" id="KW-0812">Transmembrane</keyword>
<comment type="caution">
    <text evidence="2">The sequence shown here is derived from an EMBL/GenBank/DDBJ whole genome shotgun (WGS) entry which is preliminary data.</text>
</comment>
<keyword evidence="1" id="KW-0472">Membrane</keyword>
<sequence length="123" mass="14359">MSSPSFRPGRVRRSSDRCFLLVLRWFLPLIHACLVFFGFFYHLHAGAQTNHQNHNSKGNMSNCSEKEMWAAIIESQPKEREQQWHPWDRVGDSSSFISSDRNFATRIKFFTISAQSYVISFIV</sequence>
<name>A0AAV8R412_ENSVE</name>
<evidence type="ECO:0000256" key="1">
    <source>
        <dbReference type="SAM" id="Phobius"/>
    </source>
</evidence>
<dbReference type="Proteomes" id="UP001222027">
    <property type="component" value="Unassembled WGS sequence"/>
</dbReference>
<keyword evidence="1" id="KW-1133">Transmembrane helix</keyword>
<gene>
    <name evidence="2" type="ORF">OPV22_012841</name>
</gene>